<gene>
    <name evidence="3" type="ORF">GCM10020366_57600</name>
</gene>
<feature type="compositionally biased region" description="Basic and acidic residues" evidence="1">
    <location>
        <begin position="8"/>
        <end position="32"/>
    </location>
</feature>
<protein>
    <recommendedName>
        <fullName evidence="2">Helix-turn-helix domain-containing protein</fullName>
    </recommendedName>
</protein>
<comment type="caution">
    <text evidence="3">The sequence shown here is derived from an EMBL/GenBank/DDBJ whole genome shotgun (WGS) entry which is preliminary data.</text>
</comment>
<dbReference type="NCBIfam" id="TIGR01764">
    <property type="entry name" value="excise"/>
    <property type="match status" value="1"/>
</dbReference>
<dbReference type="InterPro" id="IPR010093">
    <property type="entry name" value="SinI_DNA-bd"/>
</dbReference>
<evidence type="ECO:0000259" key="2">
    <source>
        <dbReference type="Pfam" id="PF12728"/>
    </source>
</evidence>
<dbReference type="EMBL" id="BAAAYK010000038">
    <property type="protein sequence ID" value="GAA3363893.1"/>
    <property type="molecule type" value="Genomic_DNA"/>
</dbReference>
<evidence type="ECO:0000256" key="1">
    <source>
        <dbReference type="SAM" id="MobiDB-lite"/>
    </source>
</evidence>
<dbReference type="InterPro" id="IPR041657">
    <property type="entry name" value="HTH_17"/>
</dbReference>
<evidence type="ECO:0000313" key="4">
    <source>
        <dbReference type="Proteomes" id="UP001500483"/>
    </source>
</evidence>
<sequence>MSAMFELARPDDPTREASSKLQRGVDELRDSRTQHSASLAIEVDGRFVHYELPPAVLDALLHTAREQAEGHRVRIIAPDATSEMTPNEAAAYLGISRPLLVKLLDAGTIPARNKPGSSHRMISVADLDAYAERKTARQKAGAGALLDARGQ</sequence>
<dbReference type="RefSeq" id="WP_344930696.1">
    <property type="nucleotide sequence ID" value="NZ_BAAAYK010000038.1"/>
</dbReference>
<evidence type="ECO:0000313" key="3">
    <source>
        <dbReference type="EMBL" id="GAA3363893.1"/>
    </source>
</evidence>
<name>A0ABP6RZ98_9PSEU</name>
<accession>A0ABP6RZ98</accession>
<organism evidence="3 4">
    <name type="scientific">Saccharopolyspora gregorii</name>
    <dbReference type="NCBI Taxonomy" id="33914"/>
    <lineage>
        <taxon>Bacteria</taxon>
        <taxon>Bacillati</taxon>
        <taxon>Actinomycetota</taxon>
        <taxon>Actinomycetes</taxon>
        <taxon>Pseudonocardiales</taxon>
        <taxon>Pseudonocardiaceae</taxon>
        <taxon>Saccharopolyspora</taxon>
    </lineage>
</organism>
<dbReference type="Proteomes" id="UP001500483">
    <property type="component" value="Unassembled WGS sequence"/>
</dbReference>
<reference evidence="4" key="1">
    <citation type="journal article" date="2019" name="Int. J. Syst. Evol. Microbiol.">
        <title>The Global Catalogue of Microorganisms (GCM) 10K type strain sequencing project: providing services to taxonomists for standard genome sequencing and annotation.</title>
        <authorList>
            <consortium name="The Broad Institute Genomics Platform"/>
            <consortium name="The Broad Institute Genome Sequencing Center for Infectious Disease"/>
            <person name="Wu L."/>
            <person name="Ma J."/>
        </authorList>
    </citation>
    <scope>NUCLEOTIDE SEQUENCE [LARGE SCALE GENOMIC DNA]</scope>
    <source>
        <strain evidence="4">JCM 9687</strain>
    </source>
</reference>
<keyword evidence="4" id="KW-1185">Reference proteome</keyword>
<proteinExistence type="predicted"/>
<dbReference type="Pfam" id="PF12728">
    <property type="entry name" value="HTH_17"/>
    <property type="match status" value="1"/>
</dbReference>
<feature type="region of interest" description="Disordered" evidence="1">
    <location>
        <begin position="1"/>
        <end position="32"/>
    </location>
</feature>
<feature type="domain" description="Helix-turn-helix" evidence="2">
    <location>
        <begin position="84"/>
        <end position="134"/>
    </location>
</feature>